<protein>
    <submittedName>
        <fullName evidence="2">Type IV pilus assembly protein PilM</fullName>
    </submittedName>
</protein>
<dbReference type="InterPro" id="IPR043129">
    <property type="entry name" value="ATPase_NBD"/>
</dbReference>
<dbReference type="PANTHER" id="PTHR32432">
    <property type="entry name" value="CELL DIVISION PROTEIN FTSA-RELATED"/>
    <property type="match status" value="1"/>
</dbReference>
<evidence type="ECO:0000313" key="3">
    <source>
        <dbReference type="Proteomes" id="UP000199520"/>
    </source>
</evidence>
<dbReference type="EMBL" id="FOTS01000003">
    <property type="protein sequence ID" value="SFL40158.1"/>
    <property type="molecule type" value="Genomic_DNA"/>
</dbReference>
<dbReference type="Proteomes" id="UP000199520">
    <property type="component" value="Unassembled WGS sequence"/>
</dbReference>
<proteinExistence type="predicted"/>
<dbReference type="GO" id="GO:0051301">
    <property type="term" value="P:cell division"/>
    <property type="evidence" value="ECO:0007669"/>
    <property type="project" value="InterPro"/>
</dbReference>
<dbReference type="Gene3D" id="3.30.1490.300">
    <property type="match status" value="1"/>
</dbReference>
<dbReference type="SUPFAM" id="SSF53067">
    <property type="entry name" value="Actin-like ATPase domain"/>
    <property type="match status" value="2"/>
</dbReference>
<evidence type="ECO:0000259" key="1">
    <source>
        <dbReference type="SMART" id="SM00842"/>
    </source>
</evidence>
<keyword evidence="3" id="KW-1185">Reference proteome</keyword>
<accession>A0A1I4HD38</accession>
<dbReference type="PANTHER" id="PTHR32432:SF3">
    <property type="entry name" value="ETHANOLAMINE UTILIZATION PROTEIN EUTJ"/>
    <property type="match status" value="1"/>
</dbReference>
<feature type="domain" description="SHS2" evidence="1">
    <location>
        <begin position="16"/>
        <end position="181"/>
    </location>
</feature>
<evidence type="ECO:0000313" key="2">
    <source>
        <dbReference type="EMBL" id="SFL40158.1"/>
    </source>
</evidence>
<reference evidence="3" key="1">
    <citation type="submission" date="2016-10" db="EMBL/GenBank/DDBJ databases">
        <authorList>
            <person name="Varghese N."/>
            <person name="Submissions S."/>
        </authorList>
    </citation>
    <scope>NUCLEOTIDE SEQUENCE [LARGE SCALE GENOMIC DNA]</scope>
    <source>
        <strain evidence="3">DSM 13327</strain>
    </source>
</reference>
<dbReference type="PIRSF" id="PIRSF019169">
    <property type="entry name" value="PilM"/>
    <property type="match status" value="1"/>
</dbReference>
<dbReference type="InterPro" id="IPR003494">
    <property type="entry name" value="SHS2_FtsA"/>
</dbReference>
<dbReference type="SMART" id="SM00842">
    <property type="entry name" value="FtsA"/>
    <property type="match status" value="1"/>
</dbReference>
<dbReference type="Gene3D" id="3.30.420.40">
    <property type="match status" value="2"/>
</dbReference>
<name>A0A1I4HD38_9FIRM</name>
<sequence length="355" mass="40355">MWKRIQKLFLEGKQDVVGIDFGTGAIKIVEISWSKGRPVLKSFGLEMLPPEIIENGQISNSKRLTNILIQLLAKTRISSKYAVTAVGGREILARELILPVMTKEELKEAIKWEQEKYISYPPDSFYFDYSIMGRGDIESEIRVLLIASPHKTINTITSILKNAGLIPVAIEVEPLALYRTFTDAENVMIIDIGELLSQITVFQNGFPVIIRNIPLGGQRMTEVIMQAKSISFYEAEQLKKRHIDLFSLDDSKERNGERQHLELFFAEFLRDVQRTAEYYQLQNKMVSIDNVYLTGGGSQIKNLVFYLSKQLDLPVVMHDPLFKLEIPESFDRSYLQNIAPQLGAAIGLSLRGGRR</sequence>
<dbReference type="NCBIfam" id="TIGR01175">
    <property type="entry name" value="pilM"/>
    <property type="match status" value="1"/>
</dbReference>
<dbReference type="CDD" id="cd24049">
    <property type="entry name" value="ASKHA_NBD_PilM"/>
    <property type="match status" value="1"/>
</dbReference>
<dbReference type="STRING" id="1123291.SAMN04490355_1003158"/>
<dbReference type="RefSeq" id="WP_090932646.1">
    <property type="nucleotide sequence ID" value="NZ_FOTS01000003.1"/>
</dbReference>
<dbReference type="Pfam" id="PF11104">
    <property type="entry name" value="PilM_2"/>
    <property type="match status" value="1"/>
</dbReference>
<dbReference type="AlphaFoldDB" id="A0A1I4HD38"/>
<gene>
    <name evidence="2" type="ORF">SAMN04490355_1003158</name>
</gene>
<dbReference type="InterPro" id="IPR050696">
    <property type="entry name" value="FtsA/MreB"/>
</dbReference>
<dbReference type="InterPro" id="IPR005883">
    <property type="entry name" value="PilM"/>
</dbReference>
<dbReference type="OrthoDB" id="5291956at2"/>
<organism evidence="2 3">
    <name type="scientific">Pelosinus propionicus DSM 13327</name>
    <dbReference type="NCBI Taxonomy" id="1123291"/>
    <lineage>
        <taxon>Bacteria</taxon>
        <taxon>Bacillati</taxon>
        <taxon>Bacillota</taxon>
        <taxon>Negativicutes</taxon>
        <taxon>Selenomonadales</taxon>
        <taxon>Sporomusaceae</taxon>
        <taxon>Pelosinus</taxon>
    </lineage>
</organism>